<keyword evidence="2" id="KW-1185">Reference proteome</keyword>
<dbReference type="SUPFAM" id="SSF53756">
    <property type="entry name" value="UDP-Glycosyltransferase/glycogen phosphorylase"/>
    <property type="match status" value="1"/>
</dbReference>
<dbReference type="PANTHER" id="PTHR43025">
    <property type="entry name" value="MONOGALACTOSYLDIACYLGLYCEROL SYNTHASE"/>
    <property type="match status" value="1"/>
</dbReference>
<comment type="caution">
    <text evidence="1">The sequence shown here is derived from an EMBL/GenBank/DDBJ whole genome shotgun (WGS) entry which is preliminary data.</text>
</comment>
<dbReference type="RefSeq" id="WP_117330413.1">
    <property type="nucleotide sequence ID" value="NZ_QUWK01000007.1"/>
</dbReference>
<evidence type="ECO:0000313" key="2">
    <source>
        <dbReference type="Proteomes" id="UP000264002"/>
    </source>
</evidence>
<proteinExistence type="predicted"/>
<dbReference type="GO" id="GO:0016740">
    <property type="term" value="F:transferase activity"/>
    <property type="evidence" value="ECO:0007669"/>
    <property type="project" value="UniProtKB-KW"/>
</dbReference>
<keyword evidence="1" id="KW-0808">Transferase</keyword>
<reference evidence="2" key="1">
    <citation type="submission" date="2018-08" db="EMBL/GenBank/DDBJ databases">
        <authorList>
            <person name="Grouzdev D.S."/>
            <person name="Krutkina M.S."/>
        </authorList>
    </citation>
    <scope>NUCLEOTIDE SEQUENCE [LARGE SCALE GENOMIC DNA]</scope>
    <source>
        <strain evidence="2">4-11</strain>
    </source>
</reference>
<dbReference type="AlphaFoldDB" id="A0A372MH54"/>
<dbReference type="EMBL" id="QUWK01000007">
    <property type="protein sequence ID" value="RFU94718.1"/>
    <property type="molecule type" value="Genomic_DNA"/>
</dbReference>
<organism evidence="1 2">
    <name type="scientific">Sphaerochaeta halotolerans</name>
    <dbReference type="NCBI Taxonomy" id="2293840"/>
    <lineage>
        <taxon>Bacteria</taxon>
        <taxon>Pseudomonadati</taxon>
        <taxon>Spirochaetota</taxon>
        <taxon>Spirochaetia</taxon>
        <taxon>Spirochaetales</taxon>
        <taxon>Sphaerochaetaceae</taxon>
        <taxon>Sphaerochaeta</taxon>
    </lineage>
</organism>
<dbReference type="PANTHER" id="PTHR43025:SF3">
    <property type="entry name" value="MONOGALACTOSYLDIACYLGLYCEROL SYNTHASE 1, CHLOROPLASTIC"/>
    <property type="match status" value="1"/>
</dbReference>
<sequence length="381" mass="43443">MHIAFLYVDAGKGHITPAKALSDAALRLDHTTVVANVFETLKAPIINRMSKSNWRLMLHYPRLEAFIDPKQDSRFNARLFRFLGTHSHAVKDFKAWYDTNTPDCIVVAHFLAGCLIQPIVAELGLPVPVFEYATDVVFTPRLGINSDLDRFYICTQLGKELAMQFGQQEETISICPFPLKTQMMHTEIPEQQQARKKLGLQDRFTVLLNLGGEGIGTTDFLEEVQRRNLDWQIITVGTLSSSTKLHYKHFREKYPSFPIYTPGFVDNIQDYISACDVQAGKAGANALMESLYLKRPFLISNLLYTAKPTTQFFERYKVGWVENSIHKQVDILKAYSEDNQVRQVMAEAFENLPTTFDSDAFVRMIIEDTETFLRKIGVNTP</sequence>
<accession>A0A372MH54</accession>
<dbReference type="InterPro" id="IPR050519">
    <property type="entry name" value="Glycosyltransf_28_UgtP"/>
</dbReference>
<reference evidence="1 2" key="2">
    <citation type="submission" date="2018-09" db="EMBL/GenBank/DDBJ databases">
        <title>Genome of Sphaerochaeta halotolerans strain 4-11.</title>
        <authorList>
            <person name="Nazina T.N."/>
            <person name="Sokolova D.S."/>
        </authorList>
    </citation>
    <scope>NUCLEOTIDE SEQUENCE [LARGE SCALE GENOMIC DNA]</scope>
    <source>
        <strain evidence="1 2">4-11</strain>
    </source>
</reference>
<gene>
    <name evidence="1" type="ORF">DYP60_07625</name>
</gene>
<name>A0A372MH54_9SPIR</name>
<protein>
    <submittedName>
        <fullName evidence="1">UDP-N-acetylglucosamine--LPS N-acetylglucosamine transferase</fullName>
    </submittedName>
</protein>
<dbReference type="Proteomes" id="UP000264002">
    <property type="component" value="Unassembled WGS sequence"/>
</dbReference>
<evidence type="ECO:0000313" key="1">
    <source>
        <dbReference type="EMBL" id="RFU94718.1"/>
    </source>
</evidence>
<dbReference type="Gene3D" id="3.40.50.2000">
    <property type="entry name" value="Glycogen Phosphorylase B"/>
    <property type="match status" value="1"/>
</dbReference>